<dbReference type="RefSeq" id="WP_209849507.1">
    <property type="nucleotide sequence ID" value="NZ_CBCRVE010000011.1"/>
</dbReference>
<name>A0ABS4H4Z8_9BACL</name>
<evidence type="ECO:0000313" key="4">
    <source>
        <dbReference type="EMBL" id="MBP1937327.1"/>
    </source>
</evidence>
<evidence type="ECO:0000313" key="5">
    <source>
        <dbReference type="Proteomes" id="UP001519273"/>
    </source>
</evidence>
<evidence type="ECO:0000259" key="3">
    <source>
        <dbReference type="Pfam" id="PF13490"/>
    </source>
</evidence>
<comment type="similarity">
    <text evidence="1">Belongs to the zinc-associated anti-sigma factor (ZAS) superfamily. Anti-sigma-W factor family.</text>
</comment>
<feature type="domain" description="Putative zinc-finger" evidence="3">
    <location>
        <begin position="3"/>
        <end position="36"/>
    </location>
</feature>
<dbReference type="EMBL" id="JAGGKP010000004">
    <property type="protein sequence ID" value="MBP1937327.1"/>
    <property type="molecule type" value="Genomic_DNA"/>
</dbReference>
<proteinExistence type="inferred from homology"/>
<reference evidence="4 5" key="1">
    <citation type="submission" date="2021-03" db="EMBL/GenBank/DDBJ databases">
        <title>Genomic Encyclopedia of Type Strains, Phase IV (KMG-IV): sequencing the most valuable type-strain genomes for metagenomic binning, comparative biology and taxonomic classification.</title>
        <authorList>
            <person name="Goeker M."/>
        </authorList>
    </citation>
    <scope>NUCLEOTIDE SEQUENCE [LARGE SCALE GENOMIC DNA]</scope>
    <source>
        <strain evidence="4 5">DSM 23491</strain>
    </source>
</reference>
<dbReference type="InterPro" id="IPR027383">
    <property type="entry name" value="Znf_put"/>
</dbReference>
<gene>
    <name evidence="4" type="ORF">J2Z20_002220</name>
</gene>
<sequence length="204" mass="22818">MDCRLAVSLMHEYLDDDLSKDQAIVLKGHLEQCPNCSKLFHELEQTDMMLYAAQHHSFAAPDELTNRILNSLPKPKKQQVWLTWIKQHPAVTAAAVFMLIMVFSSISIWNSDNQLVVKGASLDQVVIEGDTVIVPEGKTVAGDLTVENGKTKVYGEVQGNVTVIDGSLYQASTAHISGQVKSINQAMDWLWYKLTNMFTEVAYY</sequence>
<organism evidence="4 5">
    <name type="scientific">Paenibacillus sediminis</name>
    <dbReference type="NCBI Taxonomy" id="664909"/>
    <lineage>
        <taxon>Bacteria</taxon>
        <taxon>Bacillati</taxon>
        <taxon>Bacillota</taxon>
        <taxon>Bacilli</taxon>
        <taxon>Bacillales</taxon>
        <taxon>Paenibacillaceae</taxon>
        <taxon>Paenibacillus</taxon>
    </lineage>
</organism>
<dbReference type="Proteomes" id="UP001519273">
    <property type="component" value="Unassembled WGS sequence"/>
</dbReference>
<accession>A0ABS4H4Z8</accession>
<comment type="caution">
    <text evidence="4">The sequence shown here is derived from an EMBL/GenBank/DDBJ whole genome shotgun (WGS) entry which is preliminary data.</text>
</comment>
<evidence type="ECO:0000256" key="1">
    <source>
        <dbReference type="ARBA" id="ARBA00024353"/>
    </source>
</evidence>
<keyword evidence="5" id="KW-1185">Reference proteome</keyword>
<evidence type="ECO:0000256" key="2">
    <source>
        <dbReference type="ARBA" id="ARBA00024438"/>
    </source>
</evidence>
<dbReference type="Gene3D" id="1.10.10.1320">
    <property type="entry name" value="Anti-sigma factor, zinc-finger domain"/>
    <property type="match status" value="1"/>
</dbReference>
<dbReference type="InterPro" id="IPR041916">
    <property type="entry name" value="Anti_sigma_zinc_sf"/>
</dbReference>
<dbReference type="Pfam" id="PF13490">
    <property type="entry name" value="zf-HC2"/>
    <property type="match status" value="1"/>
</dbReference>
<protein>
    <recommendedName>
        <fullName evidence="2">Anti-sigma-W factor RsiW</fullName>
    </recommendedName>
</protein>